<dbReference type="Proteomes" id="UP000199183">
    <property type="component" value="Unassembled WGS sequence"/>
</dbReference>
<dbReference type="Pfam" id="PF03060">
    <property type="entry name" value="NMO"/>
    <property type="match status" value="1"/>
</dbReference>
<sequence length="282" mass="29879">MLGVPSAPELGTLDQAAAELEEQGAVWGAGFLSFALERDLTPLTRVLSHHPHVISLGFGESRAALDAVRDAGAVALAQVGNVDELHSAMMAGVDGIIVRGSEGGGHGRNELSTLTLLQIALDETDIPIIAAGGITTSRGLAAVMAAGARGAWIGTRFASAIESDFQEAAKKRLVSAEPGDTVYTRTFDIAQRAGWPPYYGGRALVNDFAENWHGREDELQKALESNETMTTDMLAARKDGRFDTAPIYAGEGSALIHTIESATDIIADLTRYREHLTAAKQL</sequence>
<dbReference type="SUPFAM" id="SSF51412">
    <property type="entry name" value="Inosine monophosphate dehydrogenase (IMPDH)"/>
    <property type="match status" value="1"/>
</dbReference>
<dbReference type="InterPro" id="IPR004136">
    <property type="entry name" value="NMO"/>
</dbReference>
<name>A0A1H4PX80_9MICO</name>
<dbReference type="InterPro" id="IPR013785">
    <property type="entry name" value="Aldolase_TIM"/>
</dbReference>
<dbReference type="STRING" id="640635.SAMN04489806_2640"/>
<dbReference type="EMBL" id="FNRY01000001">
    <property type="protein sequence ID" value="SEC11864.1"/>
    <property type="molecule type" value="Genomic_DNA"/>
</dbReference>
<dbReference type="PANTHER" id="PTHR32332">
    <property type="entry name" value="2-NITROPROPANE DIOXYGENASE"/>
    <property type="match status" value="1"/>
</dbReference>
<keyword evidence="1" id="KW-0285">Flavoprotein</keyword>
<reference evidence="4 5" key="1">
    <citation type="submission" date="2016-10" db="EMBL/GenBank/DDBJ databases">
        <authorList>
            <person name="de Groot N.N."/>
        </authorList>
    </citation>
    <scope>NUCLEOTIDE SEQUENCE [LARGE SCALE GENOMIC DNA]</scope>
    <source>
        <strain evidence="4 5">DSM 21799</strain>
    </source>
</reference>
<dbReference type="CDD" id="cd04730">
    <property type="entry name" value="NPD_like"/>
    <property type="match status" value="1"/>
</dbReference>
<keyword evidence="4" id="KW-0503">Monooxygenase</keyword>
<dbReference type="GO" id="GO:0018580">
    <property type="term" value="F:nitronate monooxygenase activity"/>
    <property type="evidence" value="ECO:0007669"/>
    <property type="project" value="InterPro"/>
</dbReference>
<evidence type="ECO:0000313" key="4">
    <source>
        <dbReference type="EMBL" id="SEC11864.1"/>
    </source>
</evidence>
<dbReference type="AlphaFoldDB" id="A0A1H4PX80"/>
<dbReference type="Gene3D" id="3.20.20.70">
    <property type="entry name" value="Aldolase class I"/>
    <property type="match status" value="1"/>
</dbReference>
<proteinExistence type="predicted"/>
<evidence type="ECO:0000256" key="3">
    <source>
        <dbReference type="ARBA" id="ARBA00023002"/>
    </source>
</evidence>
<gene>
    <name evidence="4" type="ORF">SAMN04489806_2640</name>
</gene>
<evidence type="ECO:0000256" key="2">
    <source>
        <dbReference type="ARBA" id="ARBA00022643"/>
    </source>
</evidence>
<keyword evidence="2" id="KW-0288">FMN</keyword>
<evidence type="ECO:0000313" key="5">
    <source>
        <dbReference type="Proteomes" id="UP000199183"/>
    </source>
</evidence>
<keyword evidence="3" id="KW-0560">Oxidoreductase</keyword>
<organism evidence="4 5">
    <name type="scientific">Paramicrobacterium humi</name>
    <dbReference type="NCBI Taxonomy" id="640635"/>
    <lineage>
        <taxon>Bacteria</taxon>
        <taxon>Bacillati</taxon>
        <taxon>Actinomycetota</taxon>
        <taxon>Actinomycetes</taxon>
        <taxon>Micrococcales</taxon>
        <taxon>Microbacteriaceae</taxon>
        <taxon>Paramicrobacterium</taxon>
    </lineage>
</organism>
<accession>A0A1H4PX80</accession>
<protein>
    <submittedName>
        <fullName evidence="4">Nitronate monooxygenase</fullName>
    </submittedName>
</protein>
<keyword evidence="5" id="KW-1185">Reference proteome</keyword>
<evidence type="ECO:0000256" key="1">
    <source>
        <dbReference type="ARBA" id="ARBA00022630"/>
    </source>
</evidence>